<feature type="region of interest" description="Disordered" evidence="12">
    <location>
        <begin position="426"/>
        <end position="460"/>
    </location>
</feature>
<evidence type="ECO:0000313" key="14">
    <source>
        <dbReference type="EMBL" id="JAB96853.1"/>
    </source>
</evidence>
<feature type="domain" description="C2H2-type" evidence="13">
    <location>
        <begin position="347"/>
        <end position="374"/>
    </location>
</feature>
<evidence type="ECO:0000256" key="2">
    <source>
        <dbReference type="ARBA" id="ARBA00006991"/>
    </source>
</evidence>
<keyword evidence="5 11" id="KW-0863">Zinc-finger</keyword>
<dbReference type="SUPFAM" id="SSF57667">
    <property type="entry name" value="beta-beta-alpha zinc fingers"/>
    <property type="match status" value="3"/>
</dbReference>
<feature type="domain" description="C2H2-type" evidence="13">
    <location>
        <begin position="263"/>
        <end position="290"/>
    </location>
</feature>
<dbReference type="KEGG" id="ccat:101458237"/>
<dbReference type="Gene3D" id="3.30.160.60">
    <property type="entry name" value="Classic Zinc Finger"/>
    <property type="match status" value="6"/>
</dbReference>
<dbReference type="EMBL" id="GAMC01009702">
    <property type="protein sequence ID" value="JAB96853.1"/>
    <property type="molecule type" value="mRNA"/>
</dbReference>
<evidence type="ECO:0000256" key="9">
    <source>
        <dbReference type="ARBA" id="ARBA00023163"/>
    </source>
</evidence>
<dbReference type="PROSITE" id="PS00028">
    <property type="entry name" value="ZINC_FINGER_C2H2_1"/>
    <property type="match status" value="6"/>
</dbReference>
<dbReference type="GeneID" id="101458237"/>
<comment type="similarity">
    <text evidence="2">Belongs to the krueppel C2H2-type zinc-finger protein family.</text>
</comment>
<dbReference type="GO" id="GO:0032502">
    <property type="term" value="P:developmental process"/>
    <property type="evidence" value="ECO:0007669"/>
    <property type="project" value="UniProtKB-ARBA"/>
</dbReference>
<feature type="domain" description="C2H2-type" evidence="13">
    <location>
        <begin position="291"/>
        <end position="318"/>
    </location>
</feature>
<accession>W8BIK8</accession>
<reference evidence="14" key="1">
    <citation type="submission" date="2013-07" db="EMBL/GenBank/DDBJ databases">
        <authorList>
            <person name="Geib S."/>
        </authorList>
    </citation>
    <scope>NUCLEOTIDE SEQUENCE</scope>
</reference>
<feature type="domain" description="C2H2-type" evidence="13">
    <location>
        <begin position="319"/>
        <end position="346"/>
    </location>
</feature>
<dbReference type="FunFam" id="3.30.160.60:FF:000202">
    <property type="entry name" value="Zinc finger protein 574"/>
    <property type="match status" value="1"/>
</dbReference>
<sequence length="460" mass="52159">METCVLIPKELSLATTTITANHEAEITVWTTSFIEQGTIFYPFQGTIRWDKLDAFQYLDENDIRHRFGLYDEISDAFHKPVRSCNWIRFLRVSNVCDSNVNMICTKVKGEPIYEAIKPIAAHQELVVFYLPERPEEVLFMRMRISMYRQTMDSIMKDSPIDLSASLLHRISLPVSPVSSSEDEHKSISSDLSGSVISLNEPVSDVINSTNCEKVIRDHQRTPQRTRIGRSERCLLPCDVCGKAFDRPSLLKRHMRTHTGEKPHVCMVCGKGFSTSSSLNTHRRIHSGEKPHECQVCGKRFTASSNLYYHRMTHIKEKPHKCNLCSKSFPTPGDLKSHMYVHSGSWPFKCNICFRGFSKQTNLKNHLFLHTGNKPHGCELCNKKFALACNLRAHMKTHEGDPQDECVRCGKVYVTLMQGVCTRCSDSNNSTDTDNKTGFQSGGDTTTEDETSNGTTECSDK</sequence>
<dbReference type="GO" id="GO:0010468">
    <property type="term" value="P:regulation of gene expression"/>
    <property type="evidence" value="ECO:0007669"/>
    <property type="project" value="TreeGrafter"/>
</dbReference>
<dbReference type="FunFam" id="3.30.160.60:FF:000761">
    <property type="entry name" value="Zinc finger protein 449"/>
    <property type="match status" value="1"/>
</dbReference>
<protein>
    <submittedName>
        <fullName evidence="14">Zinc finger protein 782</fullName>
    </submittedName>
</protein>
<proteinExistence type="evidence at transcript level"/>
<dbReference type="Pfam" id="PF00096">
    <property type="entry name" value="zf-C2H2"/>
    <property type="match status" value="4"/>
</dbReference>
<dbReference type="Gene3D" id="2.170.270.10">
    <property type="entry name" value="SET domain"/>
    <property type="match status" value="1"/>
</dbReference>
<keyword evidence="8" id="KW-0238">DNA-binding</keyword>
<dbReference type="GO" id="GO:0008276">
    <property type="term" value="F:protein methyltransferase activity"/>
    <property type="evidence" value="ECO:0007669"/>
    <property type="project" value="UniProtKB-ARBA"/>
</dbReference>
<evidence type="ECO:0000256" key="1">
    <source>
        <dbReference type="ARBA" id="ARBA00004123"/>
    </source>
</evidence>
<dbReference type="InterPro" id="IPR050331">
    <property type="entry name" value="Zinc_finger"/>
</dbReference>
<evidence type="ECO:0000256" key="10">
    <source>
        <dbReference type="ARBA" id="ARBA00023242"/>
    </source>
</evidence>
<dbReference type="Pfam" id="PF13465">
    <property type="entry name" value="zf-H2C2_2"/>
    <property type="match status" value="1"/>
</dbReference>
<keyword evidence="9" id="KW-0804">Transcription</keyword>
<evidence type="ECO:0000259" key="13">
    <source>
        <dbReference type="PROSITE" id="PS50157"/>
    </source>
</evidence>
<gene>
    <name evidence="14" type="primary">ZN782</name>
</gene>
<evidence type="ECO:0000256" key="5">
    <source>
        <dbReference type="ARBA" id="ARBA00022771"/>
    </source>
</evidence>
<dbReference type="InterPro" id="IPR013087">
    <property type="entry name" value="Znf_C2H2_type"/>
</dbReference>
<dbReference type="PANTHER" id="PTHR16515:SF55">
    <property type="entry name" value="C2H2-TYPE DOMAIN-CONTAINING PROTEIN"/>
    <property type="match status" value="1"/>
</dbReference>
<dbReference type="Pfam" id="PF21549">
    <property type="entry name" value="PRDM2_PR"/>
    <property type="match status" value="1"/>
</dbReference>
<feature type="domain" description="C2H2-type" evidence="13">
    <location>
        <begin position="235"/>
        <end position="262"/>
    </location>
</feature>
<dbReference type="SMART" id="SM00355">
    <property type="entry name" value="ZnF_C2H2"/>
    <property type="match status" value="6"/>
</dbReference>
<evidence type="ECO:0000256" key="12">
    <source>
        <dbReference type="SAM" id="MobiDB-lite"/>
    </source>
</evidence>
<reference evidence="14" key="2">
    <citation type="journal article" date="2014" name="BMC Genomics">
        <title>A genomic perspective to assessing quality of mass-reared SIT flies used in Mediterranean fruit fly (Ceratitis capitata) eradication in California.</title>
        <authorList>
            <person name="Calla B."/>
            <person name="Hall B."/>
            <person name="Hou S."/>
            <person name="Geib S.M."/>
        </authorList>
    </citation>
    <scope>NUCLEOTIDE SEQUENCE</scope>
</reference>
<dbReference type="GO" id="GO:0005634">
    <property type="term" value="C:nucleus"/>
    <property type="evidence" value="ECO:0007669"/>
    <property type="project" value="UniProtKB-SubCell"/>
</dbReference>
<dbReference type="InterPro" id="IPR046341">
    <property type="entry name" value="SET_dom_sf"/>
</dbReference>
<comment type="subcellular location">
    <subcellularLocation>
        <location evidence="1">Nucleus</location>
    </subcellularLocation>
</comment>
<dbReference type="PROSITE" id="PS50157">
    <property type="entry name" value="ZINC_FINGER_C2H2_2"/>
    <property type="match status" value="6"/>
</dbReference>
<feature type="compositionally biased region" description="Polar residues" evidence="12">
    <location>
        <begin position="426"/>
        <end position="438"/>
    </location>
</feature>
<keyword evidence="4" id="KW-0677">Repeat</keyword>
<feature type="compositionally biased region" description="Low complexity" evidence="12">
    <location>
        <begin position="451"/>
        <end position="460"/>
    </location>
</feature>
<dbReference type="PANTHER" id="PTHR16515">
    <property type="entry name" value="PR DOMAIN ZINC FINGER PROTEIN"/>
    <property type="match status" value="1"/>
</dbReference>
<dbReference type="OrthoDB" id="3437960at2759"/>
<keyword evidence="6" id="KW-0862">Zinc</keyword>
<organism evidence="14">
    <name type="scientific">Ceratitis capitata</name>
    <name type="common">Mediterranean fruit fly</name>
    <name type="synonym">Tephritis capitata</name>
    <dbReference type="NCBI Taxonomy" id="7213"/>
    <lineage>
        <taxon>Eukaryota</taxon>
        <taxon>Metazoa</taxon>
        <taxon>Ecdysozoa</taxon>
        <taxon>Arthropoda</taxon>
        <taxon>Hexapoda</taxon>
        <taxon>Insecta</taxon>
        <taxon>Pterygota</taxon>
        <taxon>Neoptera</taxon>
        <taxon>Endopterygota</taxon>
        <taxon>Diptera</taxon>
        <taxon>Brachycera</taxon>
        <taxon>Muscomorpha</taxon>
        <taxon>Tephritoidea</taxon>
        <taxon>Tephritidae</taxon>
        <taxon>Ceratitis</taxon>
        <taxon>Ceratitis</taxon>
    </lineage>
</organism>
<dbReference type="GO" id="GO:0008757">
    <property type="term" value="F:S-adenosylmethionine-dependent methyltransferase activity"/>
    <property type="evidence" value="ECO:0007669"/>
    <property type="project" value="UniProtKB-ARBA"/>
</dbReference>
<dbReference type="FunFam" id="3.30.160.60:FF:000446">
    <property type="entry name" value="Zinc finger protein"/>
    <property type="match status" value="1"/>
</dbReference>
<evidence type="ECO:0000256" key="4">
    <source>
        <dbReference type="ARBA" id="ARBA00022737"/>
    </source>
</evidence>
<dbReference type="CDD" id="cd10534">
    <property type="entry name" value="PR-SET_PRDM-like"/>
    <property type="match status" value="1"/>
</dbReference>
<keyword evidence="7" id="KW-0805">Transcription regulation</keyword>
<name>W8BIK8_CERCA</name>
<evidence type="ECO:0000256" key="8">
    <source>
        <dbReference type="ARBA" id="ARBA00023125"/>
    </source>
</evidence>
<dbReference type="AlphaFoldDB" id="W8BIK8"/>
<dbReference type="FunFam" id="3.30.160.60:FF:001532">
    <property type="entry name" value="Zinc finger protein 483"/>
    <property type="match status" value="1"/>
</dbReference>
<keyword evidence="10" id="KW-0539">Nucleus</keyword>
<dbReference type="GO" id="GO:0003677">
    <property type="term" value="F:DNA binding"/>
    <property type="evidence" value="ECO:0007669"/>
    <property type="project" value="UniProtKB-KW"/>
</dbReference>
<evidence type="ECO:0000256" key="3">
    <source>
        <dbReference type="ARBA" id="ARBA00022723"/>
    </source>
</evidence>
<dbReference type="InterPro" id="IPR001214">
    <property type="entry name" value="SET_dom"/>
</dbReference>
<keyword evidence="3" id="KW-0479">Metal-binding</keyword>
<dbReference type="FunFam" id="3.30.160.60:FF:000450">
    <property type="entry name" value="PR domain zinc finger protein 14"/>
    <property type="match status" value="1"/>
</dbReference>
<feature type="domain" description="C2H2-type" evidence="13">
    <location>
        <begin position="375"/>
        <end position="402"/>
    </location>
</feature>
<dbReference type="GO" id="GO:0008270">
    <property type="term" value="F:zinc ion binding"/>
    <property type="evidence" value="ECO:0007669"/>
    <property type="project" value="UniProtKB-KW"/>
</dbReference>
<dbReference type="GO" id="GO:0008170">
    <property type="term" value="F:N-methyltransferase activity"/>
    <property type="evidence" value="ECO:0007669"/>
    <property type="project" value="UniProtKB-ARBA"/>
</dbReference>
<evidence type="ECO:0000256" key="7">
    <source>
        <dbReference type="ARBA" id="ARBA00023015"/>
    </source>
</evidence>
<dbReference type="InterPro" id="IPR036236">
    <property type="entry name" value="Znf_C2H2_sf"/>
</dbReference>
<evidence type="ECO:0000256" key="6">
    <source>
        <dbReference type="ARBA" id="ARBA00022833"/>
    </source>
</evidence>
<evidence type="ECO:0000256" key="11">
    <source>
        <dbReference type="PROSITE-ProRule" id="PRU00042"/>
    </source>
</evidence>